<dbReference type="GO" id="GO:0006606">
    <property type="term" value="P:protein import into nucleus"/>
    <property type="evidence" value="ECO:0007669"/>
    <property type="project" value="TreeGrafter"/>
</dbReference>
<keyword evidence="4" id="KW-0963">Cytoplasm</keyword>
<evidence type="ECO:0000256" key="3">
    <source>
        <dbReference type="ARBA" id="ARBA00022448"/>
    </source>
</evidence>
<dbReference type="GO" id="GO:0005829">
    <property type="term" value="C:cytosol"/>
    <property type="evidence" value="ECO:0007669"/>
    <property type="project" value="TreeGrafter"/>
</dbReference>
<evidence type="ECO:0000313" key="9">
    <source>
        <dbReference type="EMBL" id="KND87664.1"/>
    </source>
</evidence>
<evidence type="ECO:0000256" key="7">
    <source>
        <dbReference type="SAM" id="Coils"/>
    </source>
</evidence>
<dbReference type="Pfam" id="PF06437">
    <property type="entry name" value="ISN1"/>
    <property type="match status" value="1"/>
</dbReference>
<dbReference type="SUPFAM" id="SSF56784">
    <property type="entry name" value="HAD-like"/>
    <property type="match status" value="1"/>
</dbReference>
<keyword evidence="6" id="KW-0539">Nucleus</keyword>
<proteinExistence type="predicted"/>
<comment type="subcellular location">
    <subcellularLocation>
        <location evidence="2">Cytoplasm</location>
    </subcellularLocation>
    <subcellularLocation>
        <location evidence="1">Nucleus</location>
    </subcellularLocation>
</comment>
<evidence type="ECO:0000256" key="5">
    <source>
        <dbReference type="ARBA" id="ARBA00022927"/>
    </source>
</evidence>
<dbReference type="PANTHER" id="PTHR10997:SF18">
    <property type="entry name" value="D-IMPORTIN 7_RANBP7"/>
    <property type="match status" value="1"/>
</dbReference>
<dbReference type="Pfam" id="PF03810">
    <property type="entry name" value="IBN_N"/>
    <property type="match status" value="1"/>
</dbReference>
<dbReference type="PROSITE" id="PS50166">
    <property type="entry name" value="IMPORTIN_B_NT"/>
    <property type="match status" value="1"/>
</dbReference>
<evidence type="ECO:0000256" key="1">
    <source>
        <dbReference type="ARBA" id="ARBA00004123"/>
    </source>
</evidence>
<dbReference type="STRING" id="1163406.A0A0L0N0X4"/>
<feature type="domain" description="Importin N-terminal" evidence="8">
    <location>
        <begin position="24"/>
        <end position="99"/>
    </location>
</feature>
<dbReference type="GO" id="GO:0005635">
    <property type="term" value="C:nuclear envelope"/>
    <property type="evidence" value="ECO:0007669"/>
    <property type="project" value="TreeGrafter"/>
</dbReference>
<dbReference type="GO" id="GO:0009117">
    <property type="term" value="P:nucleotide metabolic process"/>
    <property type="evidence" value="ECO:0007669"/>
    <property type="project" value="InterPro"/>
</dbReference>
<keyword evidence="10" id="KW-1185">Reference proteome</keyword>
<evidence type="ECO:0000256" key="6">
    <source>
        <dbReference type="ARBA" id="ARBA00023242"/>
    </source>
</evidence>
<keyword evidence="3" id="KW-0813">Transport</keyword>
<dbReference type="InterPro" id="IPR013713">
    <property type="entry name" value="XPO2_central"/>
</dbReference>
<evidence type="ECO:0000259" key="8">
    <source>
        <dbReference type="PROSITE" id="PS50166"/>
    </source>
</evidence>
<reference evidence="9 10" key="1">
    <citation type="journal article" date="2015" name="BMC Genomics">
        <title>The genome of the truffle-parasite Tolypocladium ophioglossoides and the evolution of antifungal peptaibiotics.</title>
        <authorList>
            <person name="Quandt C.A."/>
            <person name="Bushley K.E."/>
            <person name="Spatafora J.W."/>
        </authorList>
    </citation>
    <scope>NUCLEOTIDE SEQUENCE [LARGE SCALE GENOMIC DNA]</scope>
    <source>
        <strain evidence="9 10">CBS 100239</strain>
    </source>
</reference>
<dbReference type="OrthoDB" id="760868at2759"/>
<protein>
    <submittedName>
        <fullName evidence="9">Putative importin</fullName>
    </submittedName>
</protein>
<dbReference type="GO" id="GO:0031267">
    <property type="term" value="F:small GTPase binding"/>
    <property type="evidence" value="ECO:0007669"/>
    <property type="project" value="InterPro"/>
</dbReference>
<dbReference type="EMBL" id="LFRF01000033">
    <property type="protein sequence ID" value="KND87664.1"/>
    <property type="molecule type" value="Genomic_DNA"/>
</dbReference>
<feature type="coiled-coil region" evidence="7">
    <location>
        <begin position="932"/>
        <end position="959"/>
    </location>
</feature>
<name>A0A0L0N0X4_TOLOC</name>
<dbReference type="FunFam" id="1.25.10.10:FF:000244">
    <property type="entry name" value="Nonsense-mediated mRNA decay protein"/>
    <property type="match status" value="1"/>
</dbReference>
<dbReference type="Proteomes" id="UP000036947">
    <property type="component" value="Unassembled WGS sequence"/>
</dbReference>
<dbReference type="Gene3D" id="1.25.10.10">
    <property type="entry name" value="Leucine-rich Repeat Variant"/>
    <property type="match status" value="1"/>
</dbReference>
<accession>A0A0L0N0X4</accession>
<dbReference type="InterPro" id="IPR001494">
    <property type="entry name" value="Importin-beta_N"/>
</dbReference>
<comment type="caution">
    <text evidence="9">The sequence shown here is derived from an EMBL/GenBank/DDBJ whole genome shotgun (WGS) entry which is preliminary data.</text>
</comment>
<sequence>MDSAAVRGLLAASLDADADNRRRAELQLKQVEEHAGFMDCLFRILQAEQDASVRLSTVIYIKNRVNRSWYQSDQFSHETLIPDDEKARIRDILVPLLASSEGPVRQQLVPVLQRILQCDFPAQWPRFIEFTMELLNTNSPSSVHAGLQCLLALCRAFRYKSTDSHDRQHFDSIVETSFPRLMAICNELVNQESDEAGEMLHPALKAYKHATWLELSPYLRQQQANIAWCTVFLQTVAKAPPPNSMQGDQFDREKHHWWKAKKWAYFNLNRLFIRHGNPASPGKGDEAARFAKDFTMNIAPEILKHYLQEIEKWVAKTTWLSRPCLSYTLVFLDESVRPKEMWAHLKAHLTNLVTHFVFPVLCLTEDDVEQFEEEPEEYLHRKLNYFEEASAPDVAATNFLVNLTKNRRKETFEILKFVNAVVNEYEQSPDDKKNHIAKEGALRMIGTLAPVILSKKSPIADQVEYFLVRYVFPDFTSAQGHLRARACDTIEKFEQLNFQDQNNLLTIYRHILDCMADPALPVRVTAALALQPLIRHDVIRTSMQRSIPTIMQQLLKLANEADIDALANVMEDFVEVFATELTPFAVALCEQLRDTYLRIVRELLERESKVGEDGELYADYDDKSITALGVLQTIGTLILTLESTPDVLFHIESVLMPVIKITLENKLYDLYNEVFEIIDSCTFAAKAISANMWQAFELIHTTFKAGAEYYLEDMLPALDNFVQYGVPQLAHKPEYVQALYSMVADMFTESVQGGVERICACKLAEAMMLSLQGHIDSCVEGFIVIAMTILATQEVKIKSYKIHLMEMVINSIHYNPMLALQVLENKGWTNRFFSLWFGSMTSFSRVHDKKLCIVAISALLSVNHEQVPASVSVGWPRLLQGITELFRTLPNAMRNREEALRDDFQLESTYDYGEDDEWNEDEANWTAEDAAEEETTEAKDESKANLEFLNDEAQRFSHAVDDVDDDELGEDSVLLESPLDKIEPYQLFKGTLLKMQQEQPQFYTNLAGHLSAEEQNMIQTIMIKADEVAAQQAQQAQQEQQLLAQQQGQDPLLLKRRRRLIGYTDGTREAKLTVAERGPGLVGVAAMTTRYRVEYALKSHRRDQFIEWVKGLLAVPFVLYSQPTGVVGDGPSVTKMAEEAHRRYAEIMRDVEVMIDDHISRQRQNQALARDGRGAALPSKLGMLVPTAGPFFTRLPLEAAFKHQDGKRHMSSRRYVAPSFNDVRLVLNSAQAMAVTAGGALQLATFDGDVTLYDDGGCLEAASPLVPLLLDLLRNDIKVGIVTAAGYTTAARYYERLHGLLDAVAGAADLSPAQKQSLVVMGGEANYLFEVDVGAPHRLAAVARARWLTPAMAAWGEAAIAALLDAAEAALRDCVRTLRLPATLVRKDRAVGIVPAGPGVRIARESLEETVLVVQRSLELAAAQQPGGGGGGAVPFCAFNGGRDVFVDIGDKSWGVAVCQQWFGGLPAARTLHVGDQFLGAGSNDFKARSVGTTAWVASPAETVELLDELAELMRVGAGT</sequence>
<dbReference type="SUPFAM" id="SSF48371">
    <property type="entry name" value="ARM repeat"/>
    <property type="match status" value="1"/>
</dbReference>
<dbReference type="GO" id="GO:0000287">
    <property type="term" value="F:magnesium ion binding"/>
    <property type="evidence" value="ECO:0007669"/>
    <property type="project" value="InterPro"/>
</dbReference>
<dbReference type="GO" id="GO:0008253">
    <property type="term" value="F:5'-nucleotidase activity"/>
    <property type="evidence" value="ECO:0007669"/>
    <property type="project" value="InterPro"/>
</dbReference>
<dbReference type="InterPro" id="IPR016024">
    <property type="entry name" value="ARM-type_fold"/>
</dbReference>
<evidence type="ECO:0000313" key="10">
    <source>
        <dbReference type="Proteomes" id="UP000036947"/>
    </source>
</evidence>
<evidence type="ECO:0000256" key="4">
    <source>
        <dbReference type="ARBA" id="ARBA00022490"/>
    </source>
</evidence>
<keyword evidence="7" id="KW-0175">Coiled coil</keyword>
<evidence type="ECO:0000256" key="2">
    <source>
        <dbReference type="ARBA" id="ARBA00004496"/>
    </source>
</evidence>
<dbReference type="InterPro" id="IPR036412">
    <property type="entry name" value="HAD-like_sf"/>
</dbReference>
<dbReference type="PANTHER" id="PTHR10997">
    <property type="entry name" value="IMPORTIN-7, 8, 11"/>
    <property type="match status" value="1"/>
</dbReference>
<dbReference type="InterPro" id="IPR011989">
    <property type="entry name" value="ARM-like"/>
</dbReference>
<gene>
    <name evidence="9" type="ORF">TOPH_07695</name>
</gene>
<dbReference type="InterPro" id="IPR009453">
    <property type="entry name" value="ISN1"/>
</dbReference>
<keyword evidence="5" id="KW-0653">Protein transport</keyword>
<dbReference type="SMART" id="SM00913">
    <property type="entry name" value="IBN_N"/>
    <property type="match status" value="1"/>
</dbReference>
<dbReference type="GO" id="GO:0006190">
    <property type="term" value="P:inosine salvage"/>
    <property type="evidence" value="ECO:0007669"/>
    <property type="project" value="InterPro"/>
</dbReference>
<dbReference type="Pfam" id="PF08506">
    <property type="entry name" value="Cse1"/>
    <property type="match status" value="1"/>
</dbReference>
<organism evidence="9 10">
    <name type="scientific">Tolypocladium ophioglossoides (strain CBS 100239)</name>
    <name type="common">Snaketongue truffleclub</name>
    <name type="synonym">Elaphocordyceps ophioglossoides</name>
    <dbReference type="NCBI Taxonomy" id="1163406"/>
    <lineage>
        <taxon>Eukaryota</taxon>
        <taxon>Fungi</taxon>
        <taxon>Dikarya</taxon>
        <taxon>Ascomycota</taxon>
        <taxon>Pezizomycotina</taxon>
        <taxon>Sordariomycetes</taxon>
        <taxon>Hypocreomycetidae</taxon>
        <taxon>Hypocreales</taxon>
        <taxon>Ophiocordycipitaceae</taxon>
        <taxon>Tolypocladium</taxon>
    </lineage>
</organism>